<evidence type="ECO:0000256" key="1">
    <source>
        <dbReference type="ARBA" id="ARBA00010996"/>
    </source>
</evidence>
<dbReference type="PANTHER" id="PTHR12151">
    <property type="entry name" value="ELECTRON TRANSPORT PROTIN SCO1/SENC FAMILY MEMBER"/>
    <property type="match status" value="1"/>
</dbReference>
<organism evidence="6 7">
    <name type="scientific">Terricaulis silvestris</name>
    <dbReference type="NCBI Taxonomy" id="2686094"/>
    <lineage>
        <taxon>Bacteria</taxon>
        <taxon>Pseudomonadati</taxon>
        <taxon>Pseudomonadota</taxon>
        <taxon>Alphaproteobacteria</taxon>
        <taxon>Caulobacterales</taxon>
        <taxon>Caulobacteraceae</taxon>
        <taxon>Terricaulis</taxon>
    </lineage>
</organism>
<evidence type="ECO:0000313" key="7">
    <source>
        <dbReference type="Proteomes" id="UP000431269"/>
    </source>
</evidence>
<keyword evidence="2 3" id="KW-0186">Copper</keyword>
<dbReference type="SUPFAM" id="SSF52833">
    <property type="entry name" value="Thioredoxin-like"/>
    <property type="match status" value="1"/>
</dbReference>
<feature type="binding site" evidence="3">
    <location>
        <position position="91"/>
    </location>
    <ligand>
        <name>Cu cation</name>
        <dbReference type="ChEBI" id="CHEBI:23378"/>
    </ligand>
</feature>
<evidence type="ECO:0000313" key="6">
    <source>
        <dbReference type="EMBL" id="QGZ95390.1"/>
    </source>
</evidence>
<dbReference type="CDD" id="cd02968">
    <property type="entry name" value="SCO"/>
    <property type="match status" value="1"/>
</dbReference>
<dbReference type="PANTHER" id="PTHR12151:SF25">
    <property type="entry name" value="LINALOOL DEHYDRATASE_ISOMERASE DOMAIN-CONTAINING PROTEIN"/>
    <property type="match status" value="1"/>
</dbReference>
<dbReference type="KEGG" id="tsv:DSM104635_02239"/>
<dbReference type="AlphaFoldDB" id="A0A6I6MJM9"/>
<comment type="similarity">
    <text evidence="1">Belongs to the SCO1/2 family.</text>
</comment>
<keyword evidence="5" id="KW-1133">Transmembrane helix</keyword>
<feature type="transmembrane region" description="Helical" evidence="5">
    <location>
        <begin position="12"/>
        <end position="33"/>
    </location>
</feature>
<keyword evidence="5" id="KW-0812">Transmembrane</keyword>
<keyword evidence="7" id="KW-1185">Reference proteome</keyword>
<dbReference type="Gene3D" id="3.40.30.10">
    <property type="entry name" value="Glutaredoxin"/>
    <property type="match status" value="1"/>
</dbReference>
<reference evidence="7" key="1">
    <citation type="submission" date="2019-12" db="EMBL/GenBank/DDBJ databases">
        <title>Complete genome of Terracaulis silvestris 0127_4.</title>
        <authorList>
            <person name="Vieira S."/>
            <person name="Riedel T."/>
            <person name="Sproer C."/>
            <person name="Pascual J."/>
            <person name="Boedeker C."/>
            <person name="Overmann J."/>
        </authorList>
    </citation>
    <scope>NUCLEOTIDE SEQUENCE [LARGE SCALE GENOMIC DNA]</scope>
    <source>
        <strain evidence="7">0127_4</strain>
    </source>
</reference>
<evidence type="ECO:0000256" key="2">
    <source>
        <dbReference type="ARBA" id="ARBA00023008"/>
    </source>
</evidence>
<dbReference type="InterPro" id="IPR003782">
    <property type="entry name" value="SCO1/SenC"/>
</dbReference>
<name>A0A6I6MJM9_9CAUL</name>
<dbReference type="InterPro" id="IPR036249">
    <property type="entry name" value="Thioredoxin-like_sf"/>
</dbReference>
<dbReference type="EMBL" id="CP047045">
    <property type="protein sequence ID" value="QGZ95390.1"/>
    <property type="molecule type" value="Genomic_DNA"/>
</dbReference>
<dbReference type="Pfam" id="PF02630">
    <property type="entry name" value="SCO1-SenC"/>
    <property type="match status" value="1"/>
</dbReference>
<keyword evidence="5" id="KW-0472">Membrane</keyword>
<protein>
    <submittedName>
        <fullName evidence="6">SCO1/SenC</fullName>
    </submittedName>
</protein>
<keyword evidence="3" id="KW-0479">Metal-binding</keyword>
<accession>A0A6I6MJM9</accession>
<dbReference type="Proteomes" id="UP000431269">
    <property type="component" value="Chromosome"/>
</dbReference>
<feature type="binding site" evidence="3">
    <location>
        <position position="95"/>
    </location>
    <ligand>
        <name>Cu cation</name>
        <dbReference type="ChEBI" id="CHEBI:23378"/>
    </ligand>
</feature>
<gene>
    <name evidence="6" type="ORF">DSM104635_02239</name>
</gene>
<evidence type="ECO:0000256" key="3">
    <source>
        <dbReference type="PIRSR" id="PIRSR603782-1"/>
    </source>
</evidence>
<dbReference type="RefSeq" id="WP_158766253.1">
    <property type="nucleotide sequence ID" value="NZ_CP047045.1"/>
</dbReference>
<sequence>MGEPETPRRNLTAAVVPALAAAALAAVGAMLLVGQNGAERAKQASVPRDCIIENADGVGGAIDLVDANGSRVTQADFAGEPAVIYFGFTHCPDICPTSMYAVAEALAQPGGYDVQPILITVDPERDTPARMGEYVRTQGFPEGLSGLSGTPAQIDAAASEFQVFHSRVPIEGAAADVYNVDHSSLLYVVDANWRTVSIMQTMNREDPMNPRSPLVPASPQAIAACIAAGLERAA</sequence>
<proteinExistence type="inferred from homology"/>
<keyword evidence="4" id="KW-1015">Disulfide bond</keyword>
<evidence type="ECO:0000256" key="4">
    <source>
        <dbReference type="PIRSR" id="PIRSR603782-2"/>
    </source>
</evidence>
<dbReference type="FunFam" id="3.40.30.10:FF:000013">
    <property type="entry name" value="Blast:Protein SCO1 homolog, mitochondrial"/>
    <property type="match status" value="1"/>
</dbReference>
<dbReference type="GO" id="GO:0046872">
    <property type="term" value="F:metal ion binding"/>
    <property type="evidence" value="ECO:0007669"/>
    <property type="project" value="UniProtKB-KW"/>
</dbReference>
<feature type="disulfide bond" description="Redox-active" evidence="4">
    <location>
        <begin position="91"/>
        <end position="95"/>
    </location>
</feature>
<feature type="binding site" evidence="3">
    <location>
        <position position="182"/>
    </location>
    <ligand>
        <name>Cu cation</name>
        <dbReference type="ChEBI" id="CHEBI:23378"/>
    </ligand>
</feature>
<evidence type="ECO:0000256" key="5">
    <source>
        <dbReference type="SAM" id="Phobius"/>
    </source>
</evidence>